<reference evidence="1 2" key="1">
    <citation type="submission" date="2024-01" db="EMBL/GenBank/DDBJ databases">
        <title>Genome assemblies of Stephania.</title>
        <authorList>
            <person name="Yang L."/>
        </authorList>
    </citation>
    <scope>NUCLEOTIDE SEQUENCE [LARGE SCALE GENOMIC DNA]</scope>
    <source>
        <strain evidence="1">YNDBR</strain>
        <tissue evidence="1">Leaf</tissue>
    </source>
</reference>
<name>A0AAP0PHE4_9MAGN</name>
<comment type="caution">
    <text evidence="1">The sequence shown here is derived from an EMBL/GenBank/DDBJ whole genome shotgun (WGS) entry which is preliminary data.</text>
</comment>
<proteinExistence type="predicted"/>
<dbReference type="Proteomes" id="UP001420932">
    <property type="component" value="Unassembled WGS sequence"/>
</dbReference>
<sequence length="117" mass="13191">MVAMASLATGRWWRRCRIVLEGGRGRVVEGLVRESRDFVRETVRRRARDDESGECERVREGLPVWDLVDRSSVLGSLSGRIKEFGEVGERCEILLRVRAKGSLATISELALCSAHYS</sequence>
<gene>
    <name evidence="1" type="ORF">Syun_012314</name>
</gene>
<keyword evidence="2" id="KW-1185">Reference proteome</keyword>
<protein>
    <submittedName>
        <fullName evidence="1">Uncharacterized protein</fullName>
    </submittedName>
</protein>
<evidence type="ECO:0000313" key="1">
    <source>
        <dbReference type="EMBL" id="KAK9142914.1"/>
    </source>
</evidence>
<accession>A0AAP0PHE4</accession>
<dbReference type="AlphaFoldDB" id="A0AAP0PHE4"/>
<organism evidence="1 2">
    <name type="scientific">Stephania yunnanensis</name>
    <dbReference type="NCBI Taxonomy" id="152371"/>
    <lineage>
        <taxon>Eukaryota</taxon>
        <taxon>Viridiplantae</taxon>
        <taxon>Streptophyta</taxon>
        <taxon>Embryophyta</taxon>
        <taxon>Tracheophyta</taxon>
        <taxon>Spermatophyta</taxon>
        <taxon>Magnoliopsida</taxon>
        <taxon>Ranunculales</taxon>
        <taxon>Menispermaceae</taxon>
        <taxon>Menispermoideae</taxon>
        <taxon>Cissampelideae</taxon>
        <taxon>Stephania</taxon>
    </lineage>
</organism>
<dbReference type="EMBL" id="JBBNAF010000005">
    <property type="protein sequence ID" value="KAK9142914.1"/>
    <property type="molecule type" value="Genomic_DNA"/>
</dbReference>
<evidence type="ECO:0000313" key="2">
    <source>
        <dbReference type="Proteomes" id="UP001420932"/>
    </source>
</evidence>